<accession>A0AC35F2A3</accession>
<proteinExistence type="predicted"/>
<protein>
    <submittedName>
        <fullName evidence="2">Rho-GAP domain-containing protein</fullName>
    </submittedName>
</protein>
<dbReference type="Proteomes" id="UP000887580">
    <property type="component" value="Unplaced"/>
</dbReference>
<reference evidence="2" key="1">
    <citation type="submission" date="2022-11" db="UniProtKB">
        <authorList>
            <consortium name="WormBaseParasite"/>
        </authorList>
    </citation>
    <scope>IDENTIFICATION</scope>
</reference>
<evidence type="ECO:0000313" key="2">
    <source>
        <dbReference type="WBParaSite" id="PS1159_v2.g13112.t1"/>
    </source>
</evidence>
<sequence length="656" mass="72462">MNRVNIKKEIQNGQTASDLLLDLIRGLDLTPTDPLLYELNFETNSGNNNNSGSVQSQQLHGIENIYAILIEHILSTGIQISETQMAHLDTCPLVHCRLVLKAATSSRPSTAMTLMSQVLKVLSRSENKRLFGKELEGSMPPQPVLTMIDHLMIHGCEVEGIMRKSPKQATVRLLKTQLDNGQVPDFHQFNAHVTASLLKEYLRSIPGQLLLSGNYHLWIEVCEEFNEARKMHLCKNLLKLLPQCHTVLLKSILKLLRKIAANEYLSKMSVNSLGVCIAPSLLENPNIVDSARRVPDLAIYLINNAPELFDKFENESSTSIFSNSTHSQTQVLRLHQSTDSGLSTDEPGDLLARSSISPDSALFDSPISESSMDDDHHQHHGGPRIEEIETIPSPESSKERTPVLSRENSDVYTFPHRYQWKSHLSADTAANASRLTRQEAFRQVVSTQSSISSLEGRMSLSSIGGSPYVSSLSSSSSSGGSSYNYPSSRNQAVTKTVPVILQSPKSNIKRPLLTKSDTLGLSPKSPSTTTTTTTSTVLTPLHRTQRLPASANHGSLDRSQPSKVLSRVPLTREAAIYSQNSLDRKSSPSTTPYRPPKKTAAEIVLDQNLEVNWSVPSIRSIFQTKDSKPAKIDTVYATLESLKKQQPLETTTTFSR</sequence>
<dbReference type="WBParaSite" id="PS1159_v2.g13112.t1">
    <property type="protein sequence ID" value="PS1159_v2.g13112.t1"/>
    <property type="gene ID" value="PS1159_v2.g13112"/>
</dbReference>
<evidence type="ECO:0000313" key="1">
    <source>
        <dbReference type="Proteomes" id="UP000887580"/>
    </source>
</evidence>
<name>A0AC35F2A3_9BILA</name>
<organism evidence="1 2">
    <name type="scientific">Panagrolaimus sp. PS1159</name>
    <dbReference type="NCBI Taxonomy" id="55785"/>
    <lineage>
        <taxon>Eukaryota</taxon>
        <taxon>Metazoa</taxon>
        <taxon>Ecdysozoa</taxon>
        <taxon>Nematoda</taxon>
        <taxon>Chromadorea</taxon>
        <taxon>Rhabditida</taxon>
        <taxon>Tylenchina</taxon>
        <taxon>Panagrolaimomorpha</taxon>
        <taxon>Panagrolaimoidea</taxon>
        <taxon>Panagrolaimidae</taxon>
        <taxon>Panagrolaimus</taxon>
    </lineage>
</organism>